<evidence type="ECO:0000313" key="2">
    <source>
        <dbReference type="EMBL" id="KAK1797436.1"/>
    </source>
</evidence>
<name>A0AAD8ZE89_9TELE</name>
<feature type="region of interest" description="Disordered" evidence="1">
    <location>
        <begin position="183"/>
        <end position="227"/>
    </location>
</feature>
<dbReference type="GO" id="GO:0005886">
    <property type="term" value="C:plasma membrane"/>
    <property type="evidence" value="ECO:0007669"/>
    <property type="project" value="InterPro"/>
</dbReference>
<dbReference type="InterPro" id="IPR043443">
    <property type="entry name" value="FYB1/2-like"/>
</dbReference>
<feature type="non-terminal residue" evidence="2">
    <location>
        <position position="1"/>
    </location>
</feature>
<keyword evidence="3" id="KW-1185">Reference proteome</keyword>
<dbReference type="GO" id="GO:0050852">
    <property type="term" value="P:T cell receptor signaling pathway"/>
    <property type="evidence" value="ECO:0007669"/>
    <property type="project" value="TreeGrafter"/>
</dbReference>
<gene>
    <name evidence="2" type="ORF">P4O66_008814</name>
</gene>
<proteinExistence type="predicted"/>
<dbReference type="AlphaFoldDB" id="A0AAD8ZE89"/>
<dbReference type="GO" id="GO:0072659">
    <property type="term" value="P:protein localization to plasma membrane"/>
    <property type="evidence" value="ECO:0007669"/>
    <property type="project" value="TreeGrafter"/>
</dbReference>
<feature type="compositionally biased region" description="Acidic residues" evidence="1">
    <location>
        <begin position="731"/>
        <end position="741"/>
    </location>
</feature>
<dbReference type="InterPro" id="IPR036028">
    <property type="entry name" value="SH3-like_dom_sf"/>
</dbReference>
<evidence type="ECO:0000313" key="3">
    <source>
        <dbReference type="Proteomes" id="UP001239994"/>
    </source>
</evidence>
<dbReference type="GO" id="GO:0007229">
    <property type="term" value="P:integrin-mediated signaling pathway"/>
    <property type="evidence" value="ECO:0007669"/>
    <property type="project" value="InterPro"/>
</dbReference>
<feature type="region of interest" description="Disordered" evidence="1">
    <location>
        <begin position="699"/>
        <end position="743"/>
    </location>
</feature>
<feature type="region of interest" description="Disordered" evidence="1">
    <location>
        <begin position="500"/>
        <end position="523"/>
    </location>
</feature>
<feature type="non-terminal residue" evidence="2">
    <location>
        <position position="780"/>
    </location>
</feature>
<feature type="compositionally biased region" description="Polar residues" evidence="1">
    <location>
        <begin position="500"/>
        <end position="516"/>
    </location>
</feature>
<sequence length="780" mass="85638">ETAIDFKSLRAKFQEETQSKEAPVVHEKPKRFPPPTGISGPFFVRMDSDEGANNPLEPPVIIREDQRMPSAKRPVSVPSCFQATIPNRNTNGSVVTRQSFKDRHLPQVLPVSISNEAKLDPATASKFITSPIKYKKAMPIPFKPNKFSKCIKDILEHVGEPGEKSQLCKMPVEGSEMEASSMGNGFNHNNAGSLCTNQEQPVTPPPPPEENSSTSGSVTHGLSTLEKAKRKFSPKNLLVYAKPKSFYSTKVGGESPPPVTDLHHEAGLVPLQAGHAHITSPTSSCPSSPLNGAAQLGGTIVNPDGEGKPVLADCGPPYLKPLPHLASLGLRPPKHPRPPQVDLGSYKLCSLVQDCSNGKYFTTLAFGSAEDILATVIPPVPPPPQFDAPDFPDFESSVLEALNINGINLSPVDLEATEFGVSSSDNLLLPPRAELTSVDLQKAQACDEMIQKAQRCDDMIQRLIAGSAEAAPVLSSTGLECWTDAQSVMMLRTHVSGAGSSEISTNEAQNGLTDSISSELPSEPSLSQRWDVYEVCENIYEEVQTATRFHFGHNSHKRKGTPKIWFSMLGNVSLSVRKDRISPDQQDDKDLRKREKQRLERERKEQKEREKKENEMKKKFKITGLEEPVYHARVLVASKLRKRDLQVKSGDTVSIIRTTNCPKGKWLARDSQHNYGYISVMNVELNMKEMLELGRRASQVVGRGQGETDTTSLSSRSSHHNPTLTCSFSGDSEEWSGDEETLSPVQPNIVKHEALQKLAVFFKNTKELSAVAEHTDSLPT</sequence>
<feature type="compositionally biased region" description="Polar residues" evidence="1">
    <location>
        <begin position="707"/>
        <end position="726"/>
    </location>
</feature>
<evidence type="ECO:0000256" key="1">
    <source>
        <dbReference type="SAM" id="MobiDB-lite"/>
    </source>
</evidence>
<protein>
    <submittedName>
        <fullName evidence="2">Uncharacterized protein</fullName>
    </submittedName>
</protein>
<feature type="compositionally biased region" description="Basic and acidic residues" evidence="1">
    <location>
        <begin position="15"/>
        <end position="27"/>
    </location>
</feature>
<dbReference type="SUPFAM" id="SSF50044">
    <property type="entry name" value="SH3-domain"/>
    <property type="match status" value="1"/>
</dbReference>
<feature type="region of interest" description="Disordered" evidence="1">
    <location>
        <begin position="577"/>
        <end position="615"/>
    </location>
</feature>
<dbReference type="PANTHER" id="PTHR16830">
    <property type="entry name" value="SH2 CONTAINING ADAPTOR PRAM-1 RELATED"/>
    <property type="match status" value="1"/>
</dbReference>
<feature type="region of interest" description="Disordered" evidence="1">
    <location>
        <begin position="15"/>
        <end position="57"/>
    </location>
</feature>
<organism evidence="2 3">
    <name type="scientific">Electrophorus voltai</name>
    <dbReference type="NCBI Taxonomy" id="2609070"/>
    <lineage>
        <taxon>Eukaryota</taxon>
        <taxon>Metazoa</taxon>
        <taxon>Chordata</taxon>
        <taxon>Craniata</taxon>
        <taxon>Vertebrata</taxon>
        <taxon>Euteleostomi</taxon>
        <taxon>Actinopterygii</taxon>
        <taxon>Neopterygii</taxon>
        <taxon>Teleostei</taxon>
        <taxon>Ostariophysi</taxon>
        <taxon>Gymnotiformes</taxon>
        <taxon>Gymnotoidei</taxon>
        <taxon>Gymnotidae</taxon>
        <taxon>Electrophorus</taxon>
    </lineage>
</organism>
<comment type="caution">
    <text evidence="2">The sequence shown here is derived from an EMBL/GenBank/DDBJ whole genome shotgun (WGS) entry which is preliminary data.</text>
</comment>
<feature type="compositionally biased region" description="Polar residues" evidence="1">
    <location>
        <begin position="183"/>
        <end position="195"/>
    </location>
</feature>
<dbReference type="FunFam" id="2.30.30.40:FF:000307">
    <property type="entry name" value="Predicted protein"/>
    <property type="match status" value="1"/>
</dbReference>
<accession>A0AAD8ZE89</accession>
<dbReference type="PANTHER" id="PTHR16830:SF20">
    <property type="entry name" value="SI:CH211-188C16.1-RELATED"/>
    <property type="match status" value="1"/>
</dbReference>
<dbReference type="Proteomes" id="UP001239994">
    <property type="component" value="Unassembled WGS sequence"/>
</dbReference>
<reference evidence="2" key="1">
    <citation type="submission" date="2023-03" db="EMBL/GenBank/DDBJ databases">
        <title>Electrophorus voltai genome.</title>
        <authorList>
            <person name="Bian C."/>
        </authorList>
    </citation>
    <scope>NUCLEOTIDE SEQUENCE</scope>
    <source>
        <strain evidence="2">CB-2022</strain>
        <tissue evidence="2">Muscle</tissue>
    </source>
</reference>
<dbReference type="Gene3D" id="2.30.30.40">
    <property type="entry name" value="SH3 Domains"/>
    <property type="match status" value="1"/>
</dbReference>
<dbReference type="EMBL" id="JAROKS010000014">
    <property type="protein sequence ID" value="KAK1797436.1"/>
    <property type="molecule type" value="Genomic_DNA"/>
</dbReference>